<dbReference type="InterPro" id="IPR016785">
    <property type="entry name" value="ComGD"/>
</dbReference>
<dbReference type="Pfam" id="PF07963">
    <property type="entry name" value="N_methyl"/>
    <property type="match status" value="1"/>
</dbReference>
<sequence>MNDKYQGFTLIELLVVLVVSTFFLLCPLFMLSGWSEQLTNEHTLQQFERNYYRTQYHAIVTGRSTAIHVDFKGEQTIFFRYRLHGQPSSSKTKETILKFPTTLFIKEAGSVIDLSGSGAPKTIHKFVFRDTIKNEDIIYKTQIGSGKLVRQNEKN</sequence>
<organism evidence="4 5">
    <name type="scientific">Vagococcus vulneris</name>
    <dbReference type="NCBI Taxonomy" id="1977869"/>
    <lineage>
        <taxon>Bacteria</taxon>
        <taxon>Bacillati</taxon>
        <taxon>Bacillota</taxon>
        <taxon>Bacilli</taxon>
        <taxon>Lactobacillales</taxon>
        <taxon>Enterococcaceae</taxon>
        <taxon>Vagococcus</taxon>
    </lineage>
</organism>
<proteinExistence type="predicted"/>
<dbReference type="GO" id="GO:0009986">
    <property type="term" value="C:cell surface"/>
    <property type="evidence" value="ECO:0007669"/>
    <property type="project" value="UniProtKB-SubCell"/>
</dbReference>
<dbReference type="InterPro" id="IPR012902">
    <property type="entry name" value="N_methyl_site"/>
</dbReference>
<dbReference type="RefSeq" id="WP_125983268.1">
    <property type="nucleotide sequence ID" value="NZ_NGJS01000003.1"/>
</dbReference>
<comment type="subcellular location">
    <subcellularLocation>
        <location evidence="1">Cell surface</location>
    </subcellularLocation>
</comment>
<reference evidence="4 5" key="1">
    <citation type="submission" date="2017-05" db="EMBL/GenBank/DDBJ databases">
        <title>Vagococcus spp. assemblies.</title>
        <authorList>
            <person name="Gulvik C.A."/>
        </authorList>
    </citation>
    <scope>NUCLEOTIDE SEQUENCE [LARGE SCALE GENOMIC DNA]</scope>
    <source>
        <strain evidence="4 5">SS1995</strain>
    </source>
</reference>
<dbReference type="GO" id="GO:0030420">
    <property type="term" value="P:establishment of competence for transformation"/>
    <property type="evidence" value="ECO:0007669"/>
    <property type="project" value="UniProtKB-KW"/>
</dbReference>
<comment type="caution">
    <text evidence="4">The sequence shown here is derived from an EMBL/GenBank/DDBJ whole genome shotgun (WGS) entry which is preliminary data.</text>
</comment>
<keyword evidence="5" id="KW-1185">Reference proteome</keyword>
<feature type="transmembrane region" description="Helical" evidence="3">
    <location>
        <begin position="12"/>
        <end position="34"/>
    </location>
</feature>
<dbReference type="NCBIfam" id="NF040982">
    <property type="entry name" value="ComGD"/>
    <property type="match status" value="1"/>
</dbReference>
<protein>
    <recommendedName>
        <fullName evidence="6">Prepilin-type cleavage/methylation domain-containing protein</fullName>
    </recommendedName>
</protein>
<evidence type="ECO:0000256" key="2">
    <source>
        <dbReference type="ARBA" id="ARBA00023287"/>
    </source>
</evidence>
<dbReference type="AlphaFoldDB" id="A0A430A070"/>
<evidence type="ECO:0008006" key="6">
    <source>
        <dbReference type="Google" id="ProtNLM"/>
    </source>
</evidence>
<dbReference type="Proteomes" id="UP000287857">
    <property type="component" value="Unassembled WGS sequence"/>
</dbReference>
<keyword evidence="3" id="KW-1133">Transmembrane helix</keyword>
<evidence type="ECO:0000256" key="1">
    <source>
        <dbReference type="ARBA" id="ARBA00004241"/>
    </source>
</evidence>
<name>A0A430A070_9ENTE</name>
<accession>A0A430A070</accession>
<dbReference type="EMBL" id="NGJS01000003">
    <property type="protein sequence ID" value="RST99733.1"/>
    <property type="molecule type" value="Genomic_DNA"/>
</dbReference>
<keyword evidence="2" id="KW-0178">Competence</keyword>
<keyword evidence="3" id="KW-0472">Membrane</keyword>
<evidence type="ECO:0000313" key="4">
    <source>
        <dbReference type="EMBL" id="RST99733.1"/>
    </source>
</evidence>
<evidence type="ECO:0000313" key="5">
    <source>
        <dbReference type="Proteomes" id="UP000287857"/>
    </source>
</evidence>
<keyword evidence="3" id="KW-0812">Transmembrane</keyword>
<evidence type="ECO:0000256" key="3">
    <source>
        <dbReference type="SAM" id="Phobius"/>
    </source>
</evidence>
<gene>
    <name evidence="4" type="ORF">CBF37_03130</name>
</gene>
<dbReference type="NCBIfam" id="TIGR02532">
    <property type="entry name" value="IV_pilin_GFxxxE"/>
    <property type="match status" value="1"/>
</dbReference>